<dbReference type="Gene3D" id="3.40.50.200">
    <property type="entry name" value="Peptidase S8/S53 domain"/>
    <property type="match status" value="1"/>
</dbReference>
<dbReference type="InterPro" id="IPR010259">
    <property type="entry name" value="S8pro/Inhibitor_I9"/>
</dbReference>
<keyword evidence="3" id="KW-0378">Hydrolase</keyword>
<dbReference type="InterPro" id="IPR037045">
    <property type="entry name" value="S8pro/Inhibitor_I9_sf"/>
</dbReference>
<evidence type="ECO:0000313" key="9">
    <source>
        <dbReference type="Proteomes" id="UP000053257"/>
    </source>
</evidence>
<dbReference type="PRINTS" id="PR00723">
    <property type="entry name" value="SUBTILISIN"/>
</dbReference>
<dbReference type="InterPro" id="IPR023828">
    <property type="entry name" value="Peptidase_S8_Ser-AS"/>
</dbReference>
<dbReference type="AlphaFoldDB" id="A0A0C3SAG9"/>
<dbReference type="Gene3D" id="3.30.70.80">
    <property type="entry name" value="Peptidase S8 propeptide/proteinase inhibitor I9"/>
    <property type="match status" value="1"/>
</dbReference>
<dbReference type="OrthoDB" id="19448at2759"/>
<protein>
    <recommendedName>
        <fullName evidence="10">Peptidase S8/S53 domain-containing protein</fullName>
    </recommendedName>
</protein>
<evidence type="ECO:0000256" key="5">
    <source>
        <dbReference type="PROSITE-ProRule" id="PRU01240"/>
    </source>
</evidence>
<dbReference type="GO" id="GO:0006508">
    <property type="term" value="P:proteolysis"/>
    <property type="evidence" value="ECO:0007669"/>
    <property type="project" value="UniProtKB-KW"/>
</dbReference>
<evidence type="ECO:0000313" key="8">
    <source>
        <dbReference type="EMBL" id="KIP07030.1"/>
    </source>
</evidence>
<dbReference type="InterPro" id="IPR050131">
    <property type="entry name" value="Peptidase_S8_subtilisin-like"/>
</dbReference>
<evidence type="ECO:0000256" key="1">
    <source>
        <dbReference type="ARBA" id="ARBA00011073"/>
    </source>
</evidence>
<dbReference type="PROSITE" id="PS51892">
    <property type="entry name" value="SUBTILASE"/>
    <property type="match status" value="1"/>
</dbReference>
<name>A0A0C3SAG9_PHLG1</name>
<evidence type="ECO:0000256" key="3">
    <source>
        <dbReference type="ARBA" id="ARBA00022801"/>
    </source>
</evidence>
<evidence type="ECO:0000259" key="6">
    <source>
        <dbReference type="Pfam" id="PF00082"/>
    </source>
</evidence>
<dbReference type="EMBL" id="KN840505">
    <property type="protein sequence ID" value="KIP07030.1"/>
    <property type="molecule type" value="Genomic_DNA"/>
</dbReference>
<sequence length="372" mass="40390">MSGLTGYIVLLNPGVDKQHHLDWLGRAVQHPNHFNVTNDYSVIHAYSADLHDEALNALRGSPDVIAVEEDVDFEYDAVTVQQDSGWALNRISQIEELTNQNSASSEFHYTYEDPGMVDVNIYIIEGGCRITHEDFEGRASYGYTDPNLNSTDSQKHGTEVASCAGGKRCGVAKHSKLIICRTHNPKPSNAIAALDWINQEFARDHVAAVVNMSFGRLDREGNYTALDQAVANTVRAGIHCCASAGNDDIDARYKTPARAEGCNAVGATTIEDARSSFSNYGPVVKLFAPGSHVRTADVSSDTKYSYHNGTSFSSPYVAGLIAYIISLRGNVLMPEAMTAYLQETAIRDVLSNIPPDTVNLLAYNGILGPASK</sequence>
<reference evidence="8 9" key="1">
    <citation type="journal article" date="2014" name="PLoS Genet.">
        <title>Analysis of the Phlebiopsis gigantea genome, transcriptome and secretome provides insight into its pioneer colonization strategies of wood.</title>
        <authorList>
            <person name="Hori C."/>
            <person name="Ishida T."/>
            <person name="Igarashi K."/>
            <person name="Samejima M."/>
            <person name="Suzuki H."/>
            <person name="Master E."/>
            <person name="Ferreira P."/>
            <person name="Ruiz-Duenas F.J."/>
            <person name="Held B."/>
            <person name="Canessa P."/>
            <person name="Larrondo L.F."/>
            <person name="Schmoll M."/>
            <person name="Druzhinina I.S."/>
            <person name="Kubicek C.P."/>
            <person name="Gaskell J.A."/>
            <person name="Kersten P."/>
            <person name="St John F."/>
            <person name="Glasner J."/>
            <person name="Sabat G."/>
            <person name="Splinter BonDurant S."/>
            <person name="Syed K."/>
            <person name="Yadav J."/>
            <person name="Mgbeahuruike A.C."/>
            <person name="Kovalchuk A."/>
            <person name="Asiegbu F.O."/>
            <person name="Lackner G."/>
            <person name="Hoffmeister D."/>
            <person name="Rencoret J."/>
            <person name="Gutierrez A."/>
            <person name="Sun H."/>
            <person name="Lindquist E."/>
            <person name="Barry K."/>
            <person name="Riley R."/>
            <person name="Grigoriev I.V."/>
            <person name="Henrissat B."/>
            <person name="Kues U."/>
            <person name="Berka R.M."/>
            <person name="Martinez A.T."/>
            <person name="Covert S.F."/>
            <person name="Blanchette R.A."/>
            <person name="Cullen D."/>
        </authorList>
    </citation>
    <scope>NUCLEOTIDE SEQUENCE [LARGE SCALE GENOMIC DNA]</scope>
    <source>
        <strain evidence="8 9">11061_1 CR5-6</strain>
    </source>
</reference>
<dbReference type="PANTHER" id="PTHR43806">
    <property type="entry name" value="PEPTIDASE S8"/>
    <property type="match status" value="1"/>
</dbReference>
<dbReference type="CDD" id="cd04077">
    <property type="entry name" value="Peptidases_S8_PCSK9_ProteinaseK_like"/>
    <property type="match status" value="1"/>
</dbReference>
<dbReference type="GO" id="GO:0004252">
    <property type="term" value="F:serine-type endopeptidase activity"/>
    <property type="evidence" value="ECO:0007669"/>
    <property type="project" value="InterPro"/>
</dbReference>
<evidence type="ECO:0000259" key="7">
    <source>
        <dbReference type="Pfam" id="PF05922"/>
    </source>
</evidence>
<dbReference type="STRING" id="745531.A0A0C3SAG9"/>
<comment type="similarity">
    <text evidence="1 5">Belongs to the peptidase S8 family.</text>
</comment>
<feature type="domain" description="Peptidase S8/S53" evidence="6">
    <location>
        <begin position="121"/>
        <end position="345"/>
    </location>
</feature>
<keyword evidence="4" id="KW-0720">Serine protease</keyword>
<dbReference type="Proteomes" id="UP000053257">
    <property type="component" value="Unassembled WGS sequence"/>
</dbReference>
<dbReference type="InterPro" id="IPR015500">
    <property type="entry name" value="Peptidase_S8_subtilisin-rel"/>
</dbReference>
<dbReference type="PROSITE" id="PS00138">
    <property type="entry name" value="SUBTILASE_SER"/>
    <property type="match status" value="1"/>
</dbReference>
<organism evidence="8 9">
    <name type="scientific">Phlebiopsis gigantea (strain 11061_1 CR5-6)</name>
    <name type="common">White-rot fungus</name>
    <name type="synonym">Peniophora gigantea</name>
    <dbReference type="NCBI Taxonomy" id="745531"/>
    <lineage>
        <taxon>Eukaryota</taxon>
        <taxon>Fungi</taxon>
        <taxon>Dikarya</taxon>
        <taxon>Basidiomycota</taxon>
        <taxon>Agaricomycotina</taxon>
        <taxon>Agaricomycetes</taxon>
        <taxon>Polyporales</taxon>
        <taxon>Phanerochaetaceae</taxon>
        <taxon>Phlebiopsis</taxon>
    </lineage>
</organism>
<evidence type="ECO:0000256" key="4">
    <source>
        <dbReference type="ARBA" id="ARBA00022825"/>
    </source>
</evidence>
<proteinExistence type="inferred from homology"/>
<dbReference type="Pfam" id="PF00082">
    <property type="entry name" value="Peptidase_S8"/>
    <property type="match status" value="1"/>
</dbReference>
<feature type="domain" description="Inhibitor I9" evidence="7">
    <location>
        <begin position="7"/>
        <end position="71"/>
    </location>
</feature>
<dbReference type="SUPFAM" id="SSF54897">
    <property type="entry name" value="Protease propeptides/inhibitors"/>
    <property type="match status" value="1"/>
</dbReference>
<comment type="caution">
    <text evidence="5">Lacks conserved residue(s) required for the propagation of feature annotation.</text>
</comment>
<gene>
    <name evidence="8" type="ORF">PHLGIDRAFT_35649</name>
</gene>
<dbReference type="GO" id="GO:0005615">
    <property type="term" value="C:extracellular space"/>
    <property type="evidence" value="ECO:0007669"/>
    <property type="project" value="TreeGrafter"/>
</dbReference>
<keyword evidence="2" id="KW-0645">Protease</keyword>
<dbReference type="SUPFAM" id="SSF52743">
    <property type="entry name" value="Subtilisin-like"/>
    <property type="match status" value="1"/>
</dbReference>
<dbReference type="HOGENOM" id="CLU_011263_1_0_1"/>
<keyword evidence="9" id="KW-1185">Reference proteome</keyword>
<accession>A0A0C3SAG9</accession>
<dbReference type="InterPro" id="IPR036852">
    <property type="entry name" value="Peptidase_S8/S53_dom_sf"/>
</dbReference>
<evidence type="ECO:0008006" key="10">
    <source>
        <dbReference type="Google" id="ProtNLM"/>
    </source>
</evidence>
<dbReference type="Pfam" id="PF05922">
    <property type="entry name" value="Inhibitor_I9"/>
    <property type="match status" value="1"/>
</dbReference>
<evidence type="ECO:0000256" key="2">
    <source>
        <dbReference type="ARBA" id="ARBA00022670"/>
    </source>
</evidence>
<dbReference type="InterPro" id="IPR034193">
    <property type="entry name" value="PCSK9_ProteinaseK-like"/>
</dbReference>
<dbReference type="PANTHER" id="PTHR43806:SF11">
    <property type="entry name" value="CEREVISIN-RELATED"/>
    <property type="match status" value="1"/>
</dbReference>
<dbReference type="InterPro" id="IPR000209">
    <property type="entry name" value="Peptidase_S8/S53_dom"/>
</dbReference>